<dbReference type="EMBL" id="CABEEZ010000165">
    <property type="protein sequence ID" value="VTR60517.1"/>
    <property type="molecule type" value="Genomic_DNA"/>
</dbReference>
<dbReference type="PANTHER" id="PTHR32024:SF2">
    <property type="entry name" value="TRK SYSTEM POTASSIUM UPTAKE PROTEIN TRKG-RELATED"/>
    <property type="match status" value="1"/>
</dbReference>
<evidence type="ECO:0000256" key="3">
    <source>
        <dbReference type="ARBA" id="ARBA00022448"/>
    </source>
</evidence>
<sequence length="283" mass="30761">MGAGMSVFDAIGHSFATIASGGFSTHDASVGYFASPAINTIIAVFLLISGCNYGLHFALLSGRSLKVYWRDPEFRMFIAVQFTLVAVCTVVLWWHGIYRSGMETLNQAFFQVVSMATTAGFTTDSIAKWPLFLPMLLLCSAFIGGCAGSTGGGLKVIRILLLYLQGSRELKRLVHPNAVYTIKLGNRALRSVFLKRCGDSSPPMHWYSSSSMLAIIATGVDEFSAFAAVTATLNNLGPGLGVVADNFTTMPPPAKWVLVLTMLFGRLEVFTLLVLFTPTFWRE</sequence>
<evidence type="ECO:0000256" key="2">
    <source>
        <dbReference type="ARBA" id="ARBA00009137"/>
    </source>
</evidence>
<accession>A0A4U9WM69</accession>
<dbReference type="GO" id="GO:0005886">
    <property type="term" value="C:plasma membrane"/>
    <property type="evidence" value="ECO:0007669"/>
    <property type="project" value="UniProtKB-SubCell"/>
</dbReference>
<evidence type="ECO:0000256" key="4">
    <source>
        <dbReference type="ARBA" id="ARBA00022475"/>
    </source>
</evidence>
<evidence type="ECO:0000256" key="7">
    <source>
        <dbReference type="ARBA" id="ARBA00023065"/>
    </source>
</evidence>
<organism evidence="10">
    <name type="scientific">Serratia fonticola</name>
    <dbReference type="NCBI Taxonomy" id="47917"/>
    <lineage>
        <taxon>Bacteria</taxon>
        <taxon>Pseudomonadati</taxon>
        <taxon>Pseudomonadota</taxon>
        <taxon>Gammaproteobacteria</taxon>
        <taxon>Enterobacterales</taxon>
        <taxon>Yersiniaceae</taxon>
        <taxon>Serratia</taxon>
    </lineage>
</organism>
<evidence type="ECO:0000256" key="9">
    <source>
        <dbReference type="SAM" id="Phobius"/>
    </source>
</evidence>
<feature type="transmembrane region" description="Helical" evidence="9">
    <location>
        <begin position="131"/>
        <end position="164"/>
    </location>
</feature>
<protein>
    <submittedName>
        <fullName evidence="10">Trk system potassium uptake protein trkG</fullName>
    </submittedName>
</protein>
<keyword evidence="6 9" id="KW-1133">Transmembrane helix</keyword>
<evidence type="ECO:0000256" key="1">
    <source>
        <dbReference type="ARBA" id="ARBA00004651"/>
    </source>
</evidence>
<feature type="transmembrane region" description="Helical" evidence="9">
    <location>
        <begin position="33"/>
        <end position="55"/>
    </location>
</feature>
<name>A0A4U9WM69_SERFO</name>
<keyword evidence="4" id="KW-1003">Cell membrane</keyword>
<evidence type="ECO:0000256" key="8">
    <source>
        <dbReference type="ARBA" id="ARBA00023136"/>
    </source>
</evidence>
<dbReference type="PANTHER" id="PTHR32024">
    <property type="entry name" value="TRK SYSTEM POTASSIUM UPTAKE PROTEIN TRKG-RELATED"/>
    <property type="match status" value="1"/>
</dbReference>
<keyword evidence="7" id="KW-0406">Ion transport</keyword>
<evidence type="ECO:0000313" key="10">
    <source>
        <dbReference type="EMBL" id="VTR60517.1"/>
    </source>
</evidence>
<dbReference type="GO" id="GO:0030001">
    <property type="term" value="P:metal ion transport"/>
    <property type="evidence" value="ECO:0007669"/>
    <property type="project" value="UniProtKB-ARBA"/>
</dbReference>
<reference evidence="10" key="1">
    <citation type="submission" date="2019-05" db="EMBL/GenBank/DDBJ databases">
        <authorList>
            <consortium name="Pathogen Informatics"/>
        </authorList>
    </citation>
    <scope>NUCLEOTIDE SEQUENCE [LARGE SCALE GENOMIC DNA]</scope>
    <source>
        <strain evidence="10">NCTC12965</strain>
    </source>
</reference>
<dbReference type="InterPro" id="IPR003445">
    <property type="entry name" value="Cat_transpt"/>
</dbReference>
<evidence type="ECO:0000256" key="6">
    <source>
        <dbReference type="ARBA" id="ARBA00022989"/>
    </source>
</evidence>
<comment type="similarity">
    <text evidence="2">Belongs to the TrkH potassium transport family.</text>
</comment>
<evidence type="ECO:0000256" key="5">
    <source>
        <dbReference type="ARBA" id="ARBA00022692"/>
    </source>
</evidence>
<comment type="subcellular location">
    <subcellularLocation>
        <location evidence="1">Cell membrane</location>
        <topology evidence="1">Multi-pass membrane protein</topology>
    </subcellularLocation>
</comment>
<proteinExistence type="inferred from homology"/>
<feature type="transmembrane region" description="Helical" evidence="9">
    <location>
        <begin position="76"/>
        <end position="95"/>
    </location>
</feature>
<dbReference type="Pfam" id="PF02386">
    <property type="entry name" value="TrkH"/>
    <property type="match status" value="1"/>
</dbReference>
<keyword evidence="8 9" id="KW-0472">Membrane</keyword>
<feature type="transmembrane region" description="Helical" evidence="9">
    <location>
        <begin position="256"/>
        <end position="281"/>
    </location>
</feature>
<gene>
    <name evidence="10" type="primary">trkG_1</name>
    <name evidence="10" type="ORF">NCTC12965_08504</name>
</gene>
<keyword evidence="5 9" id="KW-0812">Transmembrane</keyword>
<keyword evidence="3" id="KW-0813">Transport</keyword>
<dbReference type="GO" id="GO:0008324">
    <property type="term" value="F:monoatomic cation transmembrane transporter activity"/>
    <property type="evidence" value="ECO:0007669"/>
    <property type="project" value="InterPro"/>
</dbReference>
<dbReference type="AlphaFoldDB" id="A0A4U9WM69"/>